<dbReference type="PANTHER" id="PTHR31909:SF3">
    <property type="entry name" value="SIMILAR TO PROTEIN C20ORF85 HOMOLOG"/>
    <property type="match status" value="1"/>
</dbReference>
<name>A0ABN7RKV7_OIKDI</name>
<dbReference type="Proteomes" id="UP001158576">
    <property type="component" value="Chromosome PAR"/>
</dbReference>
<evidence type="ECO:0000256" key="1">
    <source>
        <dbReference type="SAM" id="MobiDB-lite"/>
    </source>
</evidence>
<evidence type="ECO:0000313" key="3">
    <source>
        <dbReference type="Proteomes" id="UP001158576"/>
    </source>
</evidence>
<dbReference type="EMBL" id="OU015568">
    <property type="protein sequence ID" value="CAG5077487.1"/>
    <property type="molecule type" value="Genomic_DNA"/>
</dbReference>
<dbReference type="InterPro" id="IPR020339">
    <property type="entry name" value="C20orf85-like"/>
</dbReference>
<organism evidence="2 3">
    <name type="scientific">Oikopleura dioica</name>
    <name type="common">Tunicate</name>
    <dbReference type="NCBI Taxonomy" id="34765"/>
    <lineage>
        <taxon>Eukaryota</taxon>
        <taxon>Metazoa</taxon>
        <taxon>Chordata</taxon>
        <taxon>Tunicata</taxon>
        <taxon>Appendicularia</taxon>
        <taxon>Copelata</taxon>
        <taxon>Oikopleuridae</taxon>
        <taxon>Oikopleura</taxon>
    </lineage>
</organism>
<proteinExistence type="predicted"/>
<keyword evidence="3" id="KW-1185">Reference proteome</keyword>
<evidence type="ECO:0000313" key="2">
    <source>
        <dbReference type="EMBL" id="CAG5077487.1"/>
    </source>
</evidence>
<reference evidence="2 3" key="1">
    <citation type="submission" date="2021-04" db="EMBL/GenBank/DDBJ databases">
        <authorList>
            <person name="Bliznina A."/>
        </authorList>
    </citation>
    <scope>NUCLEOTIDE SEQUENCE [LARGE SCALE GENOMIC DNA]</scope>
</reference>
<accession>A0ABN7RKV7</accession>
<dbReference type="Pfam" id="PF14945">
    <property type="entry name" value="LLC1"/>
    <property type="match status" value="1"/>
</dbReference>
<feature type="region of interest" description="Disordered" evidence="1">
    <location>
        <begin position="67"/>
        <end position="92"/>
    </location>
</feature>
<protein>
    <submittedName>
        <fullName evidence="2">Oidioi.mRNA.OKI2018_I69.PAR.g8730.t1.cds</fullName>
    </submittedName>
</protein>
<sequence>MNVFQEALTWMDDIYKDHVNKEIHAQKNWKNRHGYILKEIHEMETKLQECHADKEAISGKIEDWKESLPVAKPDPSPPVPQTTTGQIGWRSADPKNNLEVFRKFETNEHRKGDIVTKLNWPREGL</sequence>
<dbReference type="PANTHER" id="PTHR31909">
    <property type="entry name" value="CHROMOSOME 20 ORF85 FAMILY MEMBER"/>
    <property type="match status" value="1"/>
</dbReference>
<gene>
    <name evidence="2" type="ORF">OKIOD_LOCUS288</name>
</gene>